<dbReference type="GeneID" id="63822386"/>
<evidence type="ECO:0000313" key="2">
    <source>
        <dbReference type="EMBL" id="KZS99425.1"/>
    </source>
</evidence>
<evidence type="ECO:0000259" key="1">
    <source>
        <dbReference type="PROSITE" id="PS50105"/>
    </source>
</evidence>
<sequence length="75" mass="8633">MTFAEFPCVWSDAHVARWLADIKCAHHARTFREHDIRGDVLLELDQLTLKEMGIASVGDRLRILNAVKTLRQRCS</sequence>
<reference evidence="2 3" key="1">
    <citation type="journal article" date="2016" name="Mol. Biol. Evol.">
        <title>Comparative Genomics of Early-Diverging Mushroom-Forming Fungi Provides Insights into the Origins of Lignocellulose Decay Capabilities.</title>
        <authorList>
            <person name="Nagy L.G."/>
            <person name="Riley R."/>
            <person name="Tritt A."/>
            <person name="Adam C."/>
            <person name="Daum C."/>
            <person name="Floudas D."/>
            <person name="Sun H."/>
            <person name="Yadav J.S."/>
            <person name="Pangilinan J."/>
            <person name="Larsson K.H."/>
            <person name="Matsuura K."/>
            <person name="Barry K."/>
            <person name="Labutti K."/>
            <person name="Kuo R."/>
            <person name="Ohm R.A."/>
            <person name="Bhattacharya S.S."/>
            <person name="Shirouzu T."/>
            <person name="Yoshinaga Y."/>
            <person name="Martin F.M."/>
            <person name="Grigoriev I.V."/>
            <person name="Hibbett D.S."/>
        </authorList>
    </citation>
    <scope>NUCLEOTIDE SEQUENCE [LARGE SCALE GENOMIC DNA]</scope>
    <source>
        <strain evidence="2 3">93-53</strain>
    </source>
</reference>
<evidence type="ECO:0000313" key="3">
    <source>
        <dbReference type="Proteomes" id="UP000076871"/>
    </source>
</evidence>
<gene>
    <name evidence="2" type="ORF">LAESUDRAFT_668001</name>
</gene>
<dbReference type="Gene3D" id="1.10.150.50">
    <property type="entry name" value="Transcription Factor, Ets-1"/>
    <property type="match status" value="1"/>
</dbReference>
<dbReference type="EMBL" id="KV427896">
    <property type="protein sequence ID" value="KZS99425.1"/>
    <property type="molecule type" value="Genomic_DNA"/>
</dbReference>
<dbReference type="AlphaFoldDB" id="A0A165APX3"/>
<dbReference type="InParanoid" id="A0A165APX3"/>
<dbReference type="SMART" id="SM00454">
    <property type="entry name" value="SAM"/>
    <property type="match status" value="1"/>
</dbReference>
<dbReference type="PROSITE" id="PS50105">
    <property type="entry name" value="SAM_DOMAIN"/>
    <property type="match status" value="1"/>
</dbReference>
<dbReference type="Pfam" id="PF00536">
    <property type="entry name" value="SAM_1"/>
    <property type="match status" value="1"/>
</dbReference>
<feature type="non-terminal residue" evidence="2">
    <location>
        <position position="75"/>
    </location>
</feature>
<dbReference type="InterPro" id="IPR001660">
    <property type="entry name" value="SAM"/>
</dbReference>
<dbReference type="RefSeq" id="XP_040757166.1">
    <property type="nucleotide sequence ID" value="XM_040905356.1"/>
</dbReference>
<dbReference type="OrthoDB" id="266718at2759"/>
<dbReference type="Proteomes" id="UP000076871">
    <property type="component" value="Unassembled WGS sequence"/>
</dbReference>
<feature type="domain" description="SAM" evidence="1">
    <location>
        <begin position="10"/>
        <end position="73"/>
    </location>
</feature>
<organism evidence="2 3">
    <name type="scientific">Laetiporus sulphureus 93-53</name>
    <dbReference type="NCBI Taxonomy" id="1314785"/>
    <lineage>
        <taxon>Eukaryota</taxon>
        <taxon>Fungi</taxon>
        <taxon>Dikarya</taxon>
        <taxon>Basidiomycota</taxon>
        <taxon>Agaricomycotina</taxon>
        <taxon>Agaricomycetes</taxon>
        <taxon>Polyporales</taxon>
        <taxon>Laetiporus</taxon>
    </lineage>
</organism>
<name>A0A165APX3_9APHY</name>
<dbReference type="CDD" id="cd09534">
    <property type="entry name" value="SAM_Ste11_fungal"/>
    <property type="match status" value="1"/>
</dbReference>
<protein>
    <submittedName>
        <fullName evidence="2">Sterile alpha motif homology 2</fullName>
    </submittedName>
</protein>
<dbReference type="STRING" id="1314785.A0A165APX3"/>
<accession>A0A165APX3</accession>
<dbReference type="SUPFAM" id="SSF47769">
    <property type="entry name" value="SAM/Pointed domain"/>
    <property type="match status" value="1"/>
</dbReference>
<dbReference type="InterPro" id="IPR013761">
    <property type="entry name" value="SAM/pointed_sf"/>
</dbReference>
<keyword evidence="3" id="KW-1185">Reference proteome</keyword>
<proteinExistence type="predicted"/>